<protein>
    <submittedName>
        <fullName evidence="2">Chorismate-binding protein</fullName>
    </submittedName>
</protein>
<dbReference type="InterPro" id="IPR015890">
    <property type="entry name" value="Chorismate_C"/>
</dbReference>
<feature type="domain" description="Chorismate-utilising enzyme C-terminal" evidence="1">
    <location>
        <begin position="176"/>
        <end position="428"/>
    </location>
</feature>
<reference evidence="3" key="1">
    <citation type="journal article" date="2019" name="Int. J. Syst. Evol. Microbiol.">
        <title>The Global Catalogue of Microorganisms (GCM) 10K type strain sequencing project: providing services to taxonomists for standard genome sequencing and annotation.</title>
        <authorList>
            <consortium name="The Broad Institute Genomics Platform"/>
            <consortium name="The Broad Institute Genome Sequencing Center for Infectious Disease"/>
            <person name="Wu L."/>
            <person name="Ma J."/>
        </authorList>
    </citation>
    <scope>NUCLEOTIDE SEQUENCE [LARGE SCALE GENOMIC DNA]</scope>
    <source>
        <strain evidence="3">JCM 11483</strain>
    </source>
</reference>
<dbReference type="RefSeq" id="WP_344717218.1">
    <property type="nucleotide sequence ID" value="NZ_BAAAYG010000001.1"/>
</dbReference>
<dbReference type="Pfam" id="PF00425">
    <property type="entry name" value="Chorismate_bind"/>
    <property type="match status" value="1"/>
</dbReference>
<dbReference type="Gene3D" id="3.60.120.10">
    <property type="entry name" value="Anthranilate synthase"/>
    <property type="match status" value="1"/>
</dbReference>
<accession>A0ABP6RAG9</accession>
<dbReference type="EMBL" id="BAAAYG010000001">
    <property type="protein sequence ID" value="GAA3278627.1"/>
    <property type="molecule type" value="Genomic_DNA"/>
</dbReference>
<dbReference type="Proteomes" id="UP001501736">
    <property type="component" value="Unassembled WGS sequence"/>
</dbReference>
<organism evidence="2 3">
    <name type="scientific">Nesterenkonia halobia</name>
    <dbReference type="NCBI Taxonomy" id="37922"/>
    <lineage>
        <taxon>Bacteria</taxon>
        <taxon>Bacillati</taxon>
        <taxon>Actinomycetota</taxon>
        <taxon>Actinomycetes</taxon>
        <taxon>Micrococcales</taxon>
        <taxon>Micrococcaceae</taxon>
        <taxon>Nesterenkonia</taxon>
    </lineage>
</organism>
<evidence type="ECO:0000259" key="1">
    <source>
        <dbReference type="Pfam" id="PF00425"/>
    </source>
</evidence>
<sequence length="440" mass="46161">MEAPPLHSVVREVTLPDGVRLPELLPRLTPTGCWIRRGEGIVGLGVADGATASGSQRFVELSRWWEERRAVVEEAPRPAALEQIPGCGPTVFTSVTYSSDSAHASHLTLPEVILGDVAGHTWVTVTTVDADDAVAAVLARHGLALGADGALTLVDDARDSPEFPATRLRAGAHPTEHYLDAVAAGVEAIEERRLEKLVLGRDAVVEAEAPMPRGVILAGLVRDYTDCWTYLAGDLLGTTPEMLVTVRGRDLAARVLAGTVDGSLSAAEAREQLLDDVKQRSEHEIAVQSLLAQLAPVVELISAQNPPAVLALPNVHHLSTDVTGRLSRTADGTLPPALTVAERAHPTAAICGTPTATAAELIAALEQLDRGPFTGPVGWIDAHGNADVGIALRGGLLGAHDRSVRLFAGCGIVAGSDPESELAETRAKLRPMLGVLGVED</sequence>
<evidence type="ECO:0000313" key="3">
    <source>
        <dbReference type="Proteomes" id="UP001501736"/>
    </source>
</evidence>
<dbReference type="SUPFAM" id="SSF56322">
    <property type="entry name" value="ADC synthase"/>
    <property type="match status" value="1"/>
</dbReference>
<proteinExistence type="predicted"/>
<gene>
    <name evidence="2" type="ORF">GCM10020260_00950</name>
</gene>
<comment type="caution">
    <text evidence="2">The sequence shown here is derived from an EMBL/GenBank/DDBJ whole genome shotgun (WGS) entry which is preliminary data.</text>
</comment>
<dbReference type="PANTHER" id="PTHR42839">
    <property type="entry name" value="ISOCHORISMATE SYNTHASE ENTC"/>
    <property type="match status" value="1"/>
</dbReference>
<name>A0ABP6RAG9_9MICC</name>
<dbReference type="PRINTS" id="PR00095">
    <property type="entry name" value="ANTSNTHASEI"/>
</dbReference>
<dbReference type="InterPro" id="IPR005801">
    <property type="entry name" value="ADC_synthase"/>
</dbReference>
<dbReference type="InterPro" id="IPR019999">
    <property type="entry name" value="Anth_synth_I-like"/>
</dbReference>
<evidence type="ECO:0000313" key="2">
    <source>
        <dbReference type="EMBL" id="GAA3278627.1"/>
    </source>
</evidence>
<dbReference type="PANTHER" id="PTHR42839:SF2">
    <property type="entry name" value="ISOCHORISMATE SYNTHASE ENTC"/>
    <property type="match status" value="1"/>
</dbReference>
<keyword evidence="3" id="KW-1185">Reference proteome</keyword>